<evidence type="ECO:0000313" key="7">
    <source>
        <dbReference type="Proteomes" id="UP000076842"/>
    </source>
</evidence>
<evidence type="ECO:0000256" key="2">
    <source>
        <dbReference type="ARBA" id="ARBA00022980"/>
    </source>
</evidence>
<dbReference type="PANTHER" id="PTHR14413">
    <property type="entry name" value="RIBOSOMAL PROTEIN L17"/>
    <property type="match status" value="1"/>
</dbReference>
<dbReference type="Gene3D" id="3.90.1030.10">
    <property type="entry name" value="Ribosomal protein L17"/>
    <property type="match status" value="1"/>
</dbReference>
<dbReference type="InterPro" id="IPR047859">
    <property type="entry name" value="Ribosomal_bL17_CS"/>
</dbReference>
<dbReference type="InParanoid" id="A0A165EUC7"/>
<keyword evidence="2 4" id="KW-0689">Ribosomal protein</keyword>
<dbReference type="GO" id="GO:0005762">
    <property type="term" value="C:mitochondrial large ribosomal subunit"/>
    <property type="evidence" value="ECO:0007669"/>
    <property type="project" value="TreeGrafter"/>
</dbReference>
<dbReference type="GO" id="GO:0006412">
    <property type="term" value="P:translation"/>
    <property type="evidence" value="ECO:0007669"/>
    <property type="project" value="InterPro"/>
</dbReference>
<dbReference type="PROSITE" id="PS01167">
    <property type="entry name" value="RIBOSOMAL_L17"/>
    <property type="match status" value="1"/>
</dbReference>
<gene>
    <name evidence="6" type="ORF">CALCODRAFT_518715</name>
</gene>
<feature type="region of interest" description="Disordered" evidence="5">
    <location>
        <begin position="296"/>
        <end position="350"/>
    </location>
</feature>
<dbReference type="InterPro" id="IPR000456">
    <property type="entry name" value="Ribosomal_bL17"/>
</dbReference>
<comment type="similarity">
    <text evidence="1 4">Belongs to the bacterial ribosomal protein bL17 family.</text>
</comment>
<dbReference type="GO" id="GO:0003735">
    <property type="term" value="F:structural constituent of ribosome"/>
    <property type="evidence" value="ECO:0007669"/>
    <property type="project" value="InterPro"/>
</dbReference>
<organism evidence="6 7">
    <name type="scientific">Calocera cornea HHB12733</name>
    <dbReference type="NCBI Taxonomy" id="1353952"/>
    <lineage>
        <taxon>Eukaryota</taxon>
        <taxon>Fungi</taxon>
        <taxon>Dikarya</taxon>
        <taxon>Basidiomycota</taxon>
        <taxon>Agaricomycotina</taxon>
        <taxon>Dacrymycetes</taxon>
        <taxon>Dacrymycetales</taxon>
        <taxon>Dacrymycetaceae</taxon>
        <taxon>Calocera</taxon>
    </lineage>
</organism>
<keyword evidence="7" id="KW-1185">Reference proteome</keyword>
<feature type="region of interest" description="Disordered" evidence="5">
    <location>
        <begin position="148"/>
        <end position="168"/>
    </location>
</feature>
<dbReference type="SUPFAM" id="SSF64263">
    <property type="entry name" value="Prokaryotic ribosomal protein L17"/>
    <property type="match status" value="1"/>
</dbReference>
<keyword evidence="3 4" id="KW-0687">Ribonucleoprotein</keyword>
<dbReference type="PANTHER" id="PTHR14413:SF16">
    <property type="entry name" value="LARGE RIBOSOMAL SUBUNIT PROTEIN BL17M"/>
    <property type="match status" value="1"/>
</dbReference>
<reference evidence="6 7" key="1">
    <citation type="journal article" date="2016" name="Mol. Biol. Evol.">
        <title>Comparative Genomics of Early-Diverging Mushroom-Forming Fungi Provides Insights into the Origins of Lignocellulose Decay Capabilities.</title>
        <authorList>
            <person name="Nagy L.G."/>
            <person name="Riley R."/>
            <person name="Tritt A."/>
            <person name="Adam C."/>
            <person name="Daum C."/>
            <person name="Floudas D."/>
            <person name="Sun H."/>
            <person name="Yadav J.S."/>
            <person name="Pangilinan J."/>
            <person name="Larsson K.H."/>
            <person name="Matsuura K."/>
            <person name="Barry K."/>
            <person name="Labutti K."/>
            <person name="Kuo R."/>
            <person name="Ohm R.A."/>
            <person name="Bhattacharya S.S."/>
            <person name="Shirouzu T."/>
            <person name="Yoshinaga Y."/>
            <person name="Martin F.M."/>
            <person name="Grigoriev I.V."/>
            <person name="Hibbett D.S."/>
        </authorList>
    </citation>
    <scope>NUCLEOTIDE SEQUENCE [LARGE SCALE GENOMIC DNA]</scope>
    <source>
        <strain evidence="6 7">HHB12733</strain>
    </source>
</reference>
<evidence type="ECO:0000256" key="3">
    <source>
        <dbReference type="ARBA" id="ARBA00023274"/>
    </source>
</evidence>
<accession>A0A165EUC7</accession>
<name>A0A165EUC7_9BASI</name>
<dbReference type="InterPro" id="IPR036373">
    <property type="entry name" value="Ribosomal_bL17_sf"/>
</dbReference>
<dbReference type="OrthoDB" id="275000at2759"/>
<dbReference type="EMBL" id="KV423993">
    <property type="protein sequence ID" value="KZT55539.1"/>
    <property type="molecule type" value="Genomic_DNA"/>
</dbReference>
<dbReference type="AlphaFoldDB" id="A0A165EUC7"/>
<sequence>MKHGRVHRKLSRPSAQRMLMLRNLVSSLLQHQQIKTTLAKAKEAAPLAEKMITLGKKGTLEARREVLSFVLNPNDTVDKLFTHYAKRYKHRAGGYTRIHKFGNRFGDNAPMAVLELVDNPHDLRFAITARAVGRETLNHFLEKEEQEKRWGERLPAEEGAEEHAQELREAEDLDLASEGADRFLRPLTKVNRAKVLKFRGEGGKEQLNSAAREWVNVLLREPEVIGGMRRKLPAKDGKEAWVGKRPWAGQRLTGMDVSRVGLGIAAGVLGRKRWEEPKWAGWDAEKEKRLDRELEELEDREGREEVEGEMSDELREATGMQTSRADDLRSRLREVDPQQGPVREIGPPRL</sequence>
<dbReference type="NCBIfam" id="TIGR00059">
    <property type="entry name" value="L17"/>
    <property type="match status" value="1"/>
</dbReference>
<evidence type="ECO:0000256" key="5">
    <source>
        <dbReference type="SAM" id="MobiDB-lite"/>
    </source>
</evidence>
<dbReference type="STRING" id="1353952.A0A165EUC7"/>
<evidence type="ECO:0000313" key="6">
    <source>
        <dbReference type="EMBL" id="KZT55539.1"/>
    </source>
</evidence>
<protein>
    <submittedName>
        <fullName evidence="6">Ribosomal protein L17</fullName>
    </submittedName>
</protein>
<proteinExistence type="inferred from homology"/>
<dbReference type="Pfam" id="PF01196">
    <property type="entry name" value="Ribosomal_L17"/>
    <property type="match status" value="1"/>
</dbReference>
<dbReference type="Proteomes" id="UP000076842">
    <property type="component" value="Unassembled WGS sequence"/>
</dbReference>
<feature type="compositionally biased region" description="Basic and acidic residues" evidence="5">
    <location>
        <begin position="324"/>
        <end position="336"/>
    </location>
</feature>
<dbReference type="HAMAP" id="MF_01368">
    <property type="entry name" value="Ribosomal_bL17"/>
    <property type="match status" value="1"/>
</dbReference>
<evidence type="ECO:0000256" key="4">
    <source>
        <dbReference type="RuleBase" id="RU000660"/>
    </source>
</evidence>
<evidence type="ECO:0000256" key="1">
    <source>
        <dbReference type="ARBA" id="ARBA00008777"/>
    </source>
</evidence>